<proteinExistence type="predicted"/>
<gene>
    <name evidence="2" type="ORF">E9677_16565</name>
</gene>
<accession>A0ABY2QSF6</accession>
<reference evidence="2 3" key="1">
    <citation type="submission" date="2019-04" db="EMBL/GenBank/DDBJ databases">
        <title>Genome sequence of strain 7209-2.</title>
        <authorList>
            <person name="Gao J."/>
            <person name="Sun J."/>
        </authorList>
    </citation>
    <scope>NUCLEOTIDE SEQUENCE [LARGE SCALE GENOMIC DNA]</scope>
    <source>
        <strain evidence="2 3">7209-2</strain>
    </source>
</reference>
<evidence type="ECO:0000256" key="1">
    <source>
        <dbReference type="SAM" id="Phobius"/>
    </source>
</evidence>
<protein>
    <recommendedName>
        <fullName evidence="4">DUF2214 domain-containing protein</fullName>
    </recommendedName>
</protein>
<feature type="transmembrane region" description="Helical" evidence="1">
    <location>
        <begin position="142"/>
        <end position="161"/>
    </location>
</feature>
<keyword evidence="1" id="KW-0472">Membrane</keyword>
<evidence type="ECO:0000313" key="3">
    <source>
        <dbReference type="Proteomes" id="UP000309667"/>
    </source>
</evidence>
<evidence type="ECO:0008006" key="4">
    <source>
        <dbReference type="Google" id="ProtNLM"/>
    </source>
</evidence>
<sequence length="164" mass="17009">MKPVLNSALELLQASIVGQTVRSAGYLYAVLETLHVLGIALLIGSIFAVDMRLLGLGRQTVSMTSTMRHLLPVCYVGFITAAITGLALLSAQATMIAASGAAPWKLGLLCAAGANAAAFHLGTGRGMAQWGEASMPPFFARVAALLSISAWTGVVFAGQMLPYT</sequence>
<keyword evidence="1" id="KW-1133">Transmembrane helix</keyword>
<keyword evidence="1" id="KW-0812">Transmembrane</keyword>
<dbReference type="EMBL" id="STGT01000004">
    <property type="protein sequence ID" value="THV12812.1"/>
    <property type="molecule type" value="Genomic_DNA"/>
</dbReference>
<evidence type="ECO:0000313" key="2">
    <source>
        <dbReference type="EMBL" id="THV12812.1"/>
    </source>
</evidence>
<name>A0ABY2QSF6_9HYPH</name>
<comment type="caution">
    <text evidence="2">The sequence shown here is derived from an EMBL/GenBank/DDBJ whole genome shotgun (WGS) entry which is preliminary data.</text>
</comment>
<keyword evidence="3" id="KW-1185">Reference proteome</keyword>
<feature type="transmembrane region" description="Helical" evidence="1">
    <location>
        <begin position="102"/>
        <end position="121"/>
    </location>
</feature>
<dbReference type="Proteomes" id="UP000309667">
    <property type="component" value="Unassembled WGS sequence"/>
</dbReference>
<feature type="transmembrane region" description="Helical" evidence="1">
    <location>
        <begin position="70"/>
        <end position="90"/>
    </location>
</feature>
<feature type="transmembrane region" description="Helical" evidence="1">
    <location>
        <begin position="26"/>
        <end position="49"/>
    </location>
</feature>
<organism evidence="2 3">
    <name type="scientific">Rhizobium rhizophilum</name>
    <dbReference type="NCBI Taxonomy" id="1850373"/>
    <lineage>
        <taxon>Bacteria</taxon>
        <taxon>Pseudomonadati</taxon>
        <taxon>Pseudomonadota</taxon>
        <taxon>Alphaproteobacteria</taxon>
        <taxon>Hyphomicrobiales</taxon>
        <taxon>Rhizobiaceae</taxon>
        <taxon>Rhizobium/Agrobacterium group</taxon>
        <taxon>Rhizobium</taxon>
    </lineage>
</organism>